<feature type="transmembrane region" description="Helical" evidence="1">
    <location>
        <begin position="152"/>
        <end position="171"/>
    </location>
</feature>
<evidence type="ECO:0000256" key="1">
    <source>
        <dbReference type="SAM" id="Phobius"/>
    </source>
</evidence>
<evidence type="ECO:0000313" key="3">
    <source>
        <dbReference type="Proteomes" id="UP000475862"/>
    </source>
</evidence>
<feature type="transmembrane region" description="Helical" evidence="1">
    <location>
        <begin position="191"/>
        <end position="211"/>
    </location>
</feature>
<proteinExistence type="predicted"/>
<dbReference type="EMBL" id="VYZN01000064">
    <property type="protein sequence ID" value="KAE9525065.1"/>
    <property type="molecule type" value="Genomic_DNA"/>
</dbReference>
<sequence length="217" mass="24881">MLHGALVITYLEAQISHKFCSLVLYPNTCELSTFFNRVSRNGYLFILKYYYTLMGSNFVFDISYISKTKYMCRLYNCTMCNLATIKKNFTIKIILITLKDKIYYYITYAYYKVIKNKNVIPSNCIQQKLNKGTKPDIILLSTKQKTLTPLQYIMNPITVIDVWISSCLVGISNNLVVSDFSSLLFEDKPLLFSMISSLLSLVPVFGNSLIFSESPTA</sequence>
<dbReference type="AlphaFoldDB" id="A0A6G0T3Z9"/>
<dbReference type="Proteomes" id="UP000475862">
    <property type="component" value="Unassembled WGS sequence"/>
</dbReference>
<reference evidence="2 3" key="1">
    <citation type="submission" date="2019-08" db="EMBL/GenBank/DDBJ databases">
        <title>The genome of the soybean aphid Biotype 1, its phylome, world population structure and adaptation to the North American continent.</title>
        <authorList>
            <person name="Giordano R."/>
            <person name="Donthu R.K."/>
            <person name="Hernandez A.G."/>
            <person name="Wright C.L."/>
            <person name="Zimin A.V."/>
        </authorList>
    </citation>
    <scope>NUCLEOTIDE SEQUENCE [LARGE SCALE GENOMIC DNA]</scope>
    <source>
        <tissue evidence="2">Whole aphids</tissue>
    </source>
</reference>
<protein>
    <submittedName>
        <fullName evidence="2">Uncharacterized protein</fullName>
    </submittedName>
</protein>
<name>A0A6G0T3Z9_APHGL</name>
<accession>A0A6G0T3Z9</accession>
<keyword evidence="1" id="KW-0812">Transmembrane</keyword>
<organism evidence="2 3">
    <name type="scientific">Aphis glycines</name>
    <name type="common">Soybean aphid</name>
    <dbReference type="NCBI Taxonomy" id="307491"/>
    <lineage>
        <taxon>Eukaryota</taxon>
        <taxon>Metazoa</taxon>
        <taxon>Ecdysozoa</taxon>
        <taxon>Arthropoda</taxon>
        <taxon>Hexapoda</taxon>
        <taxon>Insecta</taxon>
        <taxon>Pterygota</taxon>
        <taxon>Neoptera</taxon>
        <taxon>Paraneoptera</taxon>
        <taxon>Hemiptera</taxon>
        <taxon>Sternorrhyncha</taxon>
        <taxon>Aphidomorpha</taxon>
        <taxon>Aphidoidea</taxon>
        <taxon>Aphididae</taxon>
        <taxon>Aphidini</taxon>
        <taxon>Aphis</taxon>
        <taxon>Aphis</taxon>
    </lineage>
</organism>
<keyword evidence="1" id="KW-0472">Membrane</keyword>
<gene>
    <name evidence="2" type="ORF">AGLY_014479</name>
</gene>
<keyword evidence="1" id="KW-1133">Transmembrane helix</keyword>
<comment type="caution">
    <text evidence="2">The sequence shown here is derived from an EMBL/GenBank/DDBJ whole genome shotgun (WGS) entry which is preliminary data.</text>
</comment>
<feature type="transmembrane region" description="Helical" evidence="1">
    <location>
        <begin position="49"/>
        <end position="66"/>
    </location>
</feature>
<evidence type="ECO:0000313" key="2">
    <source>
        <dbReference type="EMBL" id="KAE9525065.1"/>
    </source>
</evidence>
<keyword evidence="3" id="KW-1185">Reference proteome</keyword>